<dbReference type="InterPro" id="IPR044053">
    <property type="entry name" value="AsaB-like"/>
</dbReference>
<dbReference type="VEuPathDB" id="FungiDB:MELLADRAFT_36530"/>
<comment type="similarity">
    <text evidence="1">Belongs to the asaB hydroxylase/desaturase family.</text>
</comment>
<sequence>MDQKRVVVFNVWRPVKVVEDNPLAFCDWRSLKKTDIPDLEIEPTDLNNSVQPWKYGTHQRWYYMSNQTPEDVFVFVQHDSKGQGEHGMNVPHASVVLKGQENKPSTRQSYEFRIAVIMDDGFVLEDVLPN</sequence>
<evidence type="ECO:0000256" key="1">
    <source>
        <dbReference type="ARBA" id="ARBA00023604"/>
    </source>
</evidence>
<organism evidence="3">
    <name type="scientific">Melampsora larici-populina (strain 98AG31 / pathotype 3-4-7)</name>
    <name type="common">Poplar leaf rust fungus</name>
    <dbReference type="NCBI Taxonomy" id="747676"/>
    <lineage>
        <taxon>Eukaryota</taxon>
        <taxon>Fungi</taxon>
        <taxon>Dikarya</taxon>
        <taxon>Basidiomycota</taxon>
        <taxon>Pucciniomycotina</taxon>
        <taxon>Pucciniomycetes</taxon>
        <taxon>Pucciniales</taxon>
        <taxon>Melampsoraceae</taxon>
        <taxon>Melampsora</taxon>
    </lineage>
</organism>
<evidence type="ECO:0000313" key="2">
    <source>
        <dbReference type="EMBL" id="EGG05766.1"/>
    </source>
</evidence>
<dbReference type="InParanoid" id="F4RP69"/>
<dbReference type="PANTHER" id="PTHR34598:SF3">
    <property type="entry name" value="OXIDOREDUCTASE AN1597"/>
    <property type="match status" value="1"/>
</dbReference>
<dbReference type="Proteomes" id="UP000001072">
    <property type="component" value="Unassembled WGS sequence"/>
</dbReference>
<dbReference type="GO" id="GO:0016491">
    <property type="term" value="F:oxidoreductase activity"/>
    <property type="evidence" value="ECO:0007669"/>
    <property type="project" value="InterPro"/>
</dbReference>
<dbReference type="EMBL" id="GL883111">
    <property type="protein sequence ID" value="EGG05766.1"/>
    <property type="molecule type" value="Genomic_DNA"/>
</dbReference>
<dbReference type="eggNOG" id="ENOG502SRIH">
    <property type="taxonomic scope" value="Eukaryota"/>
</dbReference>
<dbReference type="OrthoDB" id="412788at2759"/>
<gene>
    <name evidence="2" type="ORF">MELLADRAFT_36530</name>
</gene>
<dbReference type="AlphaFoldDB" id="F4RP69"/>
<keyword evidence="3" id="KW-1185">Reference proteome</keyword>
<evidence type="ECO:0000313" key="3">
    <source>
        <dbReference type="Proteomes" id="UP000001072"/>
    </source>
</evidence>
<dbReference type="RefSeq" id="XP_007410822.1">
    <property type="nucleotide sequence ID" value="XM_007410760.1"/>
</dbReference>
<dbReference type="GeneID" id="18927562"/>
<proteinExistence type="inferred from homology"/>
<dbReference type="KEGG" id="mlr:MELLADRAFT_36530"/>
<name>F4RP69_MELLP</name>
<accession>F4RP69</accession>
<dbReference type="NCBIfam" id="NF041278">
    <property type="entry name" value="CmcJ_NvfI_EfuI"/>
    <property type="match status" value="1"/>
</dbReference>
<protein>
    <submittedName>
        <fullName evidence="2">Uncharacterized protein</fullName>
    </submittedName>
</protein>
<reference evidence="3" key="1">
    <citation type="journal article" date="2011" name="Proc. Natl. Acad. Sci. U.S.A.">
        <title>Obligate biotrophy features unraveled by the genomic analysis of rust fungi.</title>
        <authorList>
            <person name="Duplessis S."/>
            <person name="Cuomo C.A."/>
            <person name="Lin Y.-C."/>
            <person name="Aerts A."/>
            <person name="Tisserant E."/>
            <person name="Veneault-Fourrey C."/>
            <person name="Joly D.L."/>
            <person name="Hacquard S."/>
            <person name="Amselem J."/>
            <person name="Cantarel B.L."/>
            <person name="Chiu R."/>
            <person name="Coutinho P.M."/>
            <person name="Feau N."/>
            <person name="Field M."/>
            <person name="Frey P."/>
            <person name="Gelhaye E."/>
            <person name="Goldberg J."/>
            <person name="Grabherr M.G."/>
            <person name="Kodira C.D."/>
            <person name="Kohler A."/>
            <person name="Kuees U."/>
            <person name="Lindquist E.A."/>
            <person name="Lucas S.M."/>
            <person name="Mago R."/>
            <person name="Mauceli E."/>
            <person name="Morin E."/>
            <person name="Murat C."/>
            <person name="Pangilinan J.L."/>
            <person name="Park R."/>
            <person name="Pearson M."/>
            <person name="Quesneville H."/>
            <person name="Rouhier N."/>
            <person name="Sakthikumar S."/>
            <person name="Salamov A.A."/>
            <person name="Schmutz J."/>
            <person name="Selles B."/>
            <person name="Shapiro H."/>
            <person name="Tanguay P."/>
            <person name="Tuskan G.A."/>
            <person name="Henrissat B."/>
            <person name="Van de Peer Y."/>
            <person name="Rouze P."/>
            <person name="Ellis J.G."/>
            <person name="Dodds P.N."/>
            <person name="Schein J.E."/>
            <person name="Zhong S."/>
            <person name="Hamelin R.C."/>
            <person name="Grigoriev I.V."/>
            <person name="Szabo L.J."/>
            <person name="Martin F."/>
        </authorList>
    </citation>
    <scope>NUCLEOTIDE SEQUENCE [LARGE SCALE GENOMIC DNA]</scope>
    <source>
        <strain evidence="3">98AG31 / pathotype 3-4-7</strain>
    </source>
</reference>
<dbReference type="PANTHER" id="PTHR34598">
    <property type="entry name" value="BLL6449 PROTEIN"/>
    <property type="match status" value="1"/>
</dbReference>
<dbReference type="HOGENOM" id="CLU_042688_6_1_1"/>